<reference evidence="2" key="1">
    <citation type="submission" date="2020-02" db="EMBL/GenBank/DDBJ databases">
        <authorList>
            <person name="Meier V. D."/>
        </authorList>
    </citation>
    <scope>NUCLEOTIDE SEQUENCE</scope>
    <source>
        <strain evidence="2">AVDCRST_MAG38</strain>
    </source>
</reference>
<feature type="non-terminal residue" evidence="2">
    <location>
        <position position="212"/>
    </location>
</feature>
<name>A0A6J4RHY6_9ACTN</name>
<feature type="non-terminal residue" evidence="2">
    <location>
        <position position="1"/>
    </location>
</feature>
<keyword evidence="2" id="KW-0969">Cilium</keyword>
<dbReference type="AlphaFoldDB" id="A0A6J4RHY6"/>
<protein>
    <submittedName>
        <fullName evidence="2">Flagellar biosynthesis protein FliP</fullName>
    </submittedName>
</protein>
<organism evidence="2">
    <name type="scientific">uncultured Solirubrobacteraceae bacterium</name>
    <dbReference type="NCBI Taxonomy" id="1162706"/>
    <lineage>
        <taxon>Bacteria</taxon>
        <taxon>Bacillati</taxon>
        <taxon>Actinomycetota</taxon>
        <taxon>Thermoleophilia</taxon>
        <taxon>Solirubrobacterales</taxon>
        <taxon>Solirubrobacteraceae</taxon>
        <taxon>environmental samples</taxon>
    </lineage>
</organism>
<feature type="region of interest" description="Disordered" evidence="1">
    <location>
        <begin position="1"/>
        <end position="169"/>
    </location>
</feature>
<feature type="compositionally biased region" description="Basic and acidic residues" evidence="1">
    <location>
        <begin position="97"/>
        <end position="114"/>
    </location>
</feature>
<proteinExistence type="predicted"/>
<evidence type="ECO:0000256" key="1">
    <source>
        <dbReference type="SAM" id="MobiDB-lite"/>
    </source>
</evidence>
<feature type="compositionally biased region" description="Basic and acidic residues" evidence="1">
    <location>
        <begin position="124"/>
        <end position="154"/>
    </location>
</feature>
<gene>
    <name evidence="2" type="ORF">AVDCRST_MAG38-1157</name>
</gene>
<accession>A0A6J4RHY6</accession>
<feature type="compositionally biased region" description="Basic residues" evidence="1">
    <location>
        <begin position="27"/>
        <end position="38"/>
    </location>
</feature>
<sequence>ERRRHQRGPDLPAGGGPLARPGDALHAHRLHPHPHRPGLHPLGPGHADRAAQPGADRDRLLPDPVRDAAHVLEDQRGRGEAAARRADQPGDGAQARRGADARVHVRPDAREGHRPVRGPGQARAPRDARRHPDLRPDPRLHDLRAQDGVPDRLPDLPAVPGHRPRRLLDADVDGHDDAAAGLHLAAVQDPPVRPRGRLEPGHALAGGVLRGM</sequence>
<keyword evidence="2" id="KW-0282">Flagellum</keyword>
<feature type="region of interest" description="Disordered" evidence="1">
    <location>
        <begin position="189"/>
        <end position="212"/>
    </location>
</feature>
<dbReference type="EMBL" id="CADCVJ010000074">
    <property type="protein sequence ID" value="CAA9469360.1"/>
    <property type="molecule type" value="Genomic_DNA"/>
</dbReference>
<feature type="compositionally biased region" description="Basic and acidic residues" evidence="1">
    <location>
        <begin position="55"/>
        <end position="88"/>
    </location>
</feature>
<keyword evidence="2" id="KW-0966">Cell projection</keyword>
<evidence type="ECO:0000313" key="2">
    <source>
        <dbReference type="EMBL" id="CAA9469360.1"/>
    </source>
</evidence>